<feature type="region of interest" description="Disordered" evidence="6">
    <location>
        <begin position="82"/>
        <end position="106"/>
    </location>
</feature>
<dbReference type="EMBL" id="QZEY01000002">
    <property type="protein sequence ID" value="RJL34523.1"/>
    <property type="molecule type" value="Genomic_DNA"/>
</dbReference>
<keyword evidence="3" id="KW-0812">Transmembrane</keyword>
<evidence type="ECO:0000259" key="7">
    <source>
        <dbReference type="Pfam" id="PF06271"/>
    </source>
</evidence>
<dbReference type="AlphaFoldDB" id="A0A3A4AZG9"/>
<evidence type="ECO:0000256" key="4">
    <source>
        <dbReference type="ARBA" id="ARBA00022989"/>
    </source>
</evidence>
<keyword evidence="9" id="KW-1185">Reference proteome</keyword>
<dbReference type="GO" id="GO:0005886">
    <property type="term" value="C:plasma membrane"/>
    <property type="evidence" value="ECO:0007669"/>
    <property type="project" value="UniProtKB-SubCell"/>
</dbReference>
<dbReference type="InterPro" id="IPR010432">
    <property type="entry name" value="RDD"/>
</dbReference>
<dbReference type="PANTHER" id="PTHR36115">
    <property type="entry name" value="PROLINE-RICH ANTIGEN HOMOLOG-RELATED"/>
    <property type="match status" value="1"/>
</dbReference>
<evidence type="ECO:0000313" key="9">
    <source>
        <dbReference type="Proteomes" id="UP000265768"/>
    </source>
</evidence>
<reference evidence="8 9" key="1">
    <citation type="submission" date="2018-09" db="EMBL/GenBank/DDBJ databases">
        <title>YIM 75507 draft genome.</title>
        <authorList>
            <person name="Tang S."/>
            <person name="Feng Y."/>
        </authorList>
    </citation>
    <scope>NUCLEOTIDE SEQUENCE [LARGE SCALE GENOMIC DNA]</scope>
    <source>
        <strain evidence="8 9">YIM 75507</strain>
    </source>
</reference>
<dbReference type="Proteomes" id="UP000265768">
    <property type="component" value="Unassembled WGS sequence"/>
</dbReference>
<keyword evidence="5" id="KW-0472">Membrane</keyword>
<comment type="caution">
    <text evidence="8">The sequence shown here is derived from an EMBL/GenBank/DDBJ whole genome shotgun (WGS) entry which is preliminary data.</text>
</comment>
<dbReference type="RefSeq" id="WP_119925826.1">
    <property type="nucleotide sequence ID" value="NZ_QZEY01000002.1"/>
</dbReference>
<comment type="subcellular location">
    <subcellularLocation>
        <location evidence="1">Cell membrane</location>
        <topology evidence="1">Multi-pass membrane protein</topology>
    </subcellularLocation>
</comment>
<dbReference type="OrthoDB" id="9774993at2"/>
<name>A0A3A4AZG9_9ACTN</name>
<sequence>MPGSPPPPPGSPRRFPAVRLAALAAAALPTLNQHWLHWWPPGLRYDSGGPGADGAEVVYEERYYVRAPDGRALTEDEEDLGGLLDGRGLPGGPGEVRGGTPGDDASVSHWLGLDDPGGREPGFLDLLVGGDHDYFRWSPGPPAPVPTRTGVMTPRPGLAEFVANEVIEIAAAAVDWGLPALLVLAAFLARSRSGSAAPVRPLAVALLLPAVVTLAQPCLAGEDGELLPPGSAAWLGAALSFAGPTQLAYAAAAILAGLTPSAGVAPGAAPPYRRRLLAIGVDWAVVCVLSETLTEALDVAGFGGLTGVPSVGGAGELAPWNSPLVLVLFLYGWGFRGWTPGKVLAGLSAQRRGAPLPAGRAAVRALVCPVLLLTPGYGVALLLVDLGWMLVDPARRCLHDVVAGGVVRASQTIASSR</sequence>
<evidence type="ECO:0000256" key="3">
    <source>
        <dbReference type="ARBA" id="ARBA00022692"/>
    </source>
</evidence>
<evidence type="ECO:0000256" key="1">
    <source>
        <dbReference type="ARBA" id="ARBA00004651"/>
    </source>
</evidence>
<protein>
    <submittedName>
        <fullName evidence="8">RDD family protein</fullName>
    </submittedName>
</protein>
<keyword evidence="4" id="KW-1133">Transmembrane helix</keyword>
<organism evidence="8 9">
    <name type="scientific">Bailinhaonella thermotolerans</name>
    <dbReference type="NCBI Taxonomy" id="1070861"/>
    <lineage>
        <taxon>Bacteria</taxon>
        <taxon>Bacillati</taxon>
        <taxon>Actinomycetota</taxon>
        <taxon>Actinomycetes</taxon>
        <taxon>Streptosporangiales</taxon>
        <taxon>Streptosporangiaceae</taxon>
        <taxon>Bailinhaonella</taxon>
    </lineage>
</organism>
<dbReference type="PANTHER" id="PTHR36115:SF6">
    <property type="entry name" value="PROLINE-RICH ANTIGEN HOMOLOG"/>
    <property type="match status" value="1"/>
</dbReference>
<evidence type="ECO:0000256" key="2">
    <source>
        <dbReference type="ARBA" id="ARBA00022475"/>
    </source>
</evidence>
<feature type="domain" description="RDD" evidence="7">
    <location>
        <begin position="270"/>
        <end position="404"/>
    </location>
</feature>
<proteinExistence type="predicted"/>
<feature type="compositionally biased region" description="Gly residues" evidence="6">
    <location>
        <begin position="83"/>
        <end position="101"/>
    </location>
</feature>
<accession>A0A3A4AZG9</accession>
<evidence type="ECO:0000256" key="5">
    <source>
        <dbReference type="ARBA" id="ARBA00023136"/>
    </source>
</evidence>
<dbReference type="InterPro" id="IPR051791">
    <property type="entry name" value="Pra-immunoreactive"/>
</dbReference>
<gene>
    <name evidence="8" type="ORF">D5H75_08935</name>
</gene>
<keyword evidence="2" id="KW-1003">Cell membrane</keyword>
<evidence type="ECO:0000256" key="6">
    <source>
        <dbReference type="SAM" id="MobiDB-lite"/>
    </source>
</evidence>
<dbReference type="Pfam" id="PF06271">
    <property type="entry name" value="RDD"/>
    <property type="match status" value="1"/>
</dbReference>
<evidence type="ECO:0000313" key="8">
    <source>
        <dbReference type="EMBL" id="RJL34523.1"/>
    </source>
</evidence>